<evidence type="ECO:0008006" key="12">
    <source>
        <dbReference type="Google" id="ProtNLM"/>
    </source>
</evidence>
<feature type="transmembrane region" description="Helical" evidence="8">
    <location>
        <begin position="205"/>
        <end position="223"/>
    </location>
</feature>
<dbReference type="Proteomes" id="UP000011715">
    <property type="component" value="Unassembled WGS sequence"/>
</dbReference>
<reference evidence="9" key="3">
    <citation type="submission" date="2011-03" db="EMBL/GenBank/DDBJ databases">
        <title>Annotation of Magnaporthe poae ATCC 64411.</title>
        <authorList>
            <person name="Ma L.-J."/>
            <person name="Dead R."/>
            <person name="Young S.K."/>
            <person name="Zeng Q."/>
            <person name="Gargeya S."/>
            <person name="Fitzgerald M."/>
            <person name="Haas B."/>
            <person name="Abouelleil A."/>
            <person name="Alvarado L."/>
            <person name="Arachchi H.M."/>
            <person name="Berlin A."/>
            <person name="Brown A."/>
            <person name="Chapman S.B."/>
            <person name="Chen Z."/>
            <person name="Dunbar C."/>
            <person name="Freedman E."/>
            <person name="Gearin G."/>
            <person name="Gellesch M."/>
            <person name="Goldberg J."/>
            <person name="Griggs A."/>
            <person name="Gujja S."/>
            <person name="Heiman D."/>
            <person name="Howarth C."/>
            <person name="Larson L."/>
            <person name="Lui A."/>
            <person name="MacDonald P.J.P."/>
            <person name="Mehta T."/>
            <person name="Montmayeur A."/>
            <person name="Murphy C."/>
            <person name="Neiman D."/>
            <person name="Pearson M."/>
            <person name="Priest M."/>
            <person name="Roberts A."/>
            <person name="Saif S."/>
            <person name="Shea T."/>
            <person name="Shenoy N."/>
            <person name="Sisk P."/>
            <person name="Stolte C."/>
            <person name="Sykes S."/>
            <person name="Yandava C."/>
            <person name="Wortman J."/>
            <person name="Nusbaum C."/>
            <person name="Birren B."/>
        </authorList>
    </citation>
    <scope>NUCLEOTIDE SEQUENCE</scope>
    <source>
        <strain evidence="9">ATCC 64411</strain>
    </source>
</reference>
<feature type="transmembrane region" description="Helical" evidence="8">
    <location>
        <begin position="258"/>
        <end position="278"/>
    </location>
</feature>
<dbReference type="InterPro" id="IPR029044">
    <property type="entry name" value="Nucleotide-diphossugar_trans"/>
</dbReference>
<dbReference type="GO" id="GO:0016020">
    <property type="term" value="C:membrane"/>
    <property type="evidence" value="ECO:0007669"/>
    <property type="project" value="UniProtKB-SubCell"/>
</dbReference>
<proteinExistence type="predicted"/>
<evidence type="ECO:0000256" key="7">
    <source>
        <dbReference type="ARBA" id="ARBA00023180"/>
    </source>
</evidence>
<dbReference type="InterPro" id="IPR052427">
    <property type="entry name" value="Glycosyltrans_GT2/GT47"/>
</dbReference>
<evidence type="ECO:0000313" key="11">
    <source>
        <dbReference type="Proteomes" id="UP000011715"/>
    </source>
</evidence>
<dbReference type="VEuPathDB" id="FungiDB:MAPG_01512"/>
<dbReference type="Gene3D" id="3.90.550.10">
    <property type="entry name" value="Spore Coat Polysaccharide Biosynthesis Protein SpsA, Chain A"/>
    <property type="match status" value="1"/>
</dbReference>
<dbReference type="EMBL" id="GL876966">
    <property type="protein sequence ID" value="KLU82440.1"/>
    <property type="molecule type" value="Genomic_DNA"/>
</dbReference>
<dbReference type="SUPFAM" id="SSF53448">
    <property type="entry name" value="Nucleotide-diphospho-sugar transferases"/>
    <property type="match status" value="1"/>
</dbReference>
<evidence type="ECO:0000256" key="2">
    <source>
        <dbReference type="ARBA" id="ARBA00022676"/>
    </source>
</evidence>
<dbReference type="OrthoDB" id="2849215at2759"/>
<evidence type="ECO:0000256" key="8">
    <source>
        <dbReference type="SAM" id="Phobius"/>
    </source>
</evidence>
<name>A0A0C4DNW5_MAGP6</name>
<dbReference type="PANTHER" id="PTHR47844">
    <property type="entry name" value="SYNTHASE CPS1, PUTATIVE (AFU_ORTHOLOGUE AFUA_7G02500)-RELATED"/>
    <property type="match status" value="1"/>
</dbReference>
<keyword evidence="7" id="KW-0325">Glycoprotein</keyword>
<evidence type="ECO:0000313" key="10">
    <source>
        <dbReference type="EnsemblFungi" id="MAPG_01512T0"/>
    </source>
</evidence>
<reference evidence="10" key="4">
    <citation type="journal article" date="2015" name="G3 (Bethesda)">
        <title>Genome sequences of three phytopathogenic species of the Magnaporthaceae family of fungi.</title>
        <authorList>
            <person name="Okagaki L.H."/>
            <person name="Nunes C.C."/>
            <person name="Sailsbery J."/>
            <person name="Clay B."/>
            <person name="Brown D."/>
            <person name="John T."/>
            <person name="Oh Y."/>
            <person name="Young N."/>
            <person name="Fitzgerald M."/>
            <person name="Haas B.J."/>
            <person name="Zeng Q."/>
            <person name="Young S."/>
            <person name="Adiconis X."/>
            <person name="Fan L."/>
            <person name="Levin J.Z."/>
            <person name="Mitchell T.K."/>
            <person name="Okubara P.A."/>
            <person name="Farman M.L."/>
            <person name="Kohn L.M."/>
            <person name="Birren B."/>
            <person name="Ma L.-J."/>
            <person name="Dean R.A."/>
        </authorList>
    </citation>
    <scope>NUCLEOTIDE SEQUENCE</scope>
    <source>
        <strain evidence="10">ATCC 64411 / 73-15</strain>
    </source>
</reference>
<evidence type="ECO:0000256" key="3">
    <source>
        <dbReference type="ARBA" id="ARBA00022679"/>
    </source>
</evidence>
<organism evidence="10 11">
    <name type="scientific">Magnaporthiopsis poae (strain ATCC 64411 / 73-15)</name>
    <name type="common">Kentucky bluegrass fungus</name>
    <name type="synonym">Magnaporthe poae</name>
    <dbReference type="NCBI Taxonomy" id="644358"/>
    <lineage>
        <taxon>Eukaryota</taxon>
        <taxon>Fungi</taxon>
        <taxon>Dikarya</taxon>
        <taxon>Ascomycota</taxon>
        <taxon>Pezizomycotina</taxon>
        <taxon>Sordariomycetes</taxon>
        <taxon>Sordariomycetidae</taxon>
        <taxon>Magnaporthales</taxon>
        <taxon>Magnaporthaceae</taxon>
        <taxon>Magnaporthiopsis</taxon>
    </lineage>
</organism>
<dbReference type="AlphaFoldDB" id="A0A0C4DNW5"/>
<evidence type="ECO:0000256" key="6">
    <source>
        <dbReference type="ARBA" id="ARBA00023136"/>
    </source>
</evidence>
<reference evidence="10" key="5">
    <citation type="submission" date="2015-06" db="UniProtKB">
        <authorList>
            <consortium name="EnsemblFungi"/>
        </authorList>
    </citation>
    <scope>IDENTIFICATION</scope>
    <source>
        <strain evidence="10">ATCC 64411</strain>
    </source>
</reference>
<keyword evidence="6 8" id="KW-0472">Membrane</keyword>
<reference evidence="9" key="1">
    <citation type="submission" date="2010-05" db="EMBL/GenBank/DDBJ databases">
        <title>The Genome Sequence of Magnaporthe poae strain ATCC 64411.</title>
        <authorList>
            <consortium name="The Broad Institute Genome Sequencing Platform"/>
            <consortium name="Broad Institute Genome Sequencing Center for Infectious Disease"/>
            <person name="Ma L.-J."/>
            <person name="Dead R."/>
            <person name="Young S."/>
            <person name="Zeng Q."/>
            <person name="Koehrsen M."/>
            <person name="Alvarado L."/>
            <person name="Berlin A."/>
            <person name="Chapman S.B."/>
            <person name="Chen Z."/>
            <person name="Freedman E."/>
            <person name="Gellesch M."/>
            <person name="Goldberg J."/>
            <person name="Griggs A."/>
            <person name="Gujja S."/>
            <person name="Heilman E.R."/>
            <person name="Heiman D."/>
            <person name="Hepburn T."/>
            <person name="Howarth C."/>
            <person name="Jen D."/>
            <person name="Larson L."/>
            <person name="Mehta T."/>
            <person name="Neiman D."/>
            <person name="Pearson M."/>
            <person name="Roberts A."/>
            <person name="Saif S."/>
            <person name="Shea T."/>
            <person name="Shenoy N."/>
            <person name="Sisk P."/>
            <person name="Stolte C."/>
            <person name="Sykes S."/>
            <person name="Walk T."/>
            <person name="White J."/>
            <person name="Yandava C."/>
            <person name="Haas B."/>
            <person name="Nusbaum C."/>
            <person name="Birren B."/>
        </authorList>
    </citation>
    <scope>NUCLEOTIDE SEQUENCE</scope>
    <source>
        <strain evidence="9">ATCC 64411</strain>
    </source>
</reference>
<keyword evidence="3" id="KW-0808">Transferase</keyword>
<dbReference type="Pfam" id="PF13641">
    <property type="entry name" value="Glyco_tranf_2_3"/>
    <property type="match status" value="1"/>
</dbReference>
<comment type="subcellular location">
    <subcellularLocation>
        <location evidence="1">Membrane</location>
    </subcellularLocation>
</comment>
<feature type="transmembrane region" description="Helical" evidence="8">
    <location>
        <begin position="229"/>
        <end position="246"/>
    </location>
</feature>
<protein>
    <recommendedName>
        <fullName evidence="12">Polysaccharide synthase Cps1p</fullName>
    </recommendedName>
</protein>
<dbReference type="EMBL" id="ADBL01000364">
    <property type="status" value="NOT_ANNOTATED_CDS"/>
    <property type="molecule type" value="Genomic_DNA"/>
</dbReference>
<dbReference type="EnsemblFungi" id="MAPG_01512T0">
    <property type="protein sequence ID" value="MAPG_01512T0"/>
    <property type="gene ID" value="MAPG_01512"/>
</dbReference>
<evidence type="ECO:0000313" key="9">
    <source>
        <dbReference type="EMBL" id="KLU82440.1"/>
    </source>
</evidence>
<gene>
    <name evidence="9" type="ORF">MAPG_01512</name>
</gene>
<reference evidence="11" key="2">
    <citation type="submission" date="2010-05" db="EMBL/GenBank/DDBJ databases">
        <title>The genome sequence of Magnaporthe poae strain ATCC 64411.</title>
        <authorList>
            <person name="Ma L.-J."/>
            <person name="Dead R."/>
            <person name="Young S."/>
            <person name="Zeng Q."/>
            <person name="Koehrsen M."/>
            <person name="Alvarado L."/>
            <person name="Berlin A."/>
            <person name="Chapman S.B."/>
            <person name="Chen Z."/>
            <person name="Freedman E."/>
            <person name="Gellesch M."/>
            <person name="Goldberg J."/>
            <person name="Griggs A."/>
            <person name="Gujja S."/>
            <person name="Heilman E.R."/>
            <person name="Heiman D."/>
            <person name="Hepburn T."/>
            <person name="Howarth C."/>
            <person name="Jen D."/>
            <person name="Larson L."/>
            <person name="Mehta T."/>
            <person name="Neiman D."/>
            <person name="Pearson M."/>
            <person name="Roberts A."/>
            <person name="Saif S."/>
            <person name="Shea T."/>
            <person name="Shenoy N."/>
            <person name="Sisk P."/>
            <person name="Stolte C."/>
            <person name="Sykes S."/>
            <person name="Walk T."/>
            <person name="White J."/>
            <person name="Yandava C."/>
            <person name="Haas B."/>
            <person name="Nusbaum C."/>
            <person name="Birren B."/>
        </authorList>
    </citation>
    <scope>NUCLEOTIDE SEQUENCE [LARGE SCALE GENOMIC DNA]</scope>
    <source>
        <strain evidence="11">ATCC 64411 / 73-15</strain>
    </source>
</reference>
<keyword evidence="4 8" id="KW-0812">Transmembrane</keyword>
<dbReference type="STRING" id="644358.A0A0C4DNW5"/>
<evidence type="ECO:0000256" key="1">
    <source>
        <dbReference type="ARBA" id="ARBA00004370"/>
    </source>
</evidence>
<dbReference type="GO" id="GO:0016757">
    <property type="term" value="F:glycosyltransferase activity"/>
    <property type="evidence" value="ECO:0007669"/>
    <property type="project" value="UniProtKB-KW"/>
</dbReference>
<sequence length="306" mass="34236">MAAATLLALCLRDQVEKLIDSRHLKAVAPTPVPDDPTYKPSRDVSVVVPTIDTPDSFVHSLASWLAADPLEIIIVTTPEHVVHVQSLISSVKATVSADLAARVSLHLVDAANKRRQMAKGAHEARGRIVCFADDDVIWPSPRFLKSILACFEDPRVGGAGGGQRPHLPEDRRNAAVITPWEVAAVRRLGRAWRDWRALRKITLDFLFRPLISCLFLYAWVGSLFESPKITLLVSLVYLSFIAHDLARFFIRNPYCAKAFWAVILADYSYLVLDVYAWFTLGNVGWLTRPTASTADQWIKLVSQRER</sequence>
<dbReference type="EMBL" id="ADBL01000365">
    <property type="status" value="NOT_ANNOTATED_CDS"/>
    <property type="molecule type" value="Genomic_DNA"/>
</dbReference>
<evidence type="ECO:0000256" key="5">
    <source>
        <dbReference type="ARBA" id="ARBA00022989"/>
    </source>
</evidence>
<evidence type="ECO:0000256" key="4">
    <source>
        <dbReference type="ARBA" id="ARBA00022692"/>
    </source>
</evidence>
<keyword evidence="5 8" id="KW-1133">Transmembrane helix</keyword>
<keyword evidence="11" id="KW-1185">Reference proteome</keyword>
<dbReference type="eggNOG" id="ENOG502SKHR">
    <property type="taxonomic scope" value="Eukaryota"/>
</dbReference>
<dbReference type="PANTHER" id="PTHR47844:SF1">
    <property type="entry name" value="EXOSTOSIN-LIKE 2"/>
    <property type="match status" value="1"/>
</dbReference>
<accession>A0A0C4DNW5</accession>
<keyword evidence="2" id="KW-0328">Glycosyltransferase</keyword>